<dbReference type="AlphaFoldDB" id="A0AAV7M9R7"/>
<proteinExistence type="predicted"/>
<dbReference type="EMBL" id="JANPWB010000014">
    <property type="protein sequence ID" value="KAJ1100501.1"/>
    <property type="molecule type" value="Genomic_DNA"/>
</dbReference>
<sequence>MRSGAGGPADGLVRACKVPGGRTRRPVAVPEGVRLVNTQRDKAPCRINVPKAVTLRQQVERSPLQVWAGGHHEASVMPRGSPARRLLRLRSELVPAAARCEPERAREESARIPAALTV</sequence>
<reference evidence="1" key="1">
    <citation type="journal article" date="2022" name="bioRxiv">
        <title>Sequencing and chromosome-scale assembly of the giantPleurodeles waltlgenome.</title>
        <authorList>
            <person name="Brown T."/>
            <person name="Elewa A."/>
            <person name="Iarovenko S."/>
            <person name="Subramanian E."/>
            <person name="Araus A.J."/>
            <person name="Petzold A."/>
            <person name="Susuki M."/>
            <person name="Suzuki K.-i.T."/>
            <person name="Hayashi T."/>
            <person name="Toyoda A."/>
            <person name="Oliveira C."/>
            <person name="Osipova E."/>
            <person name="Leigh N.D."/>
            <person name="Simon A."/>
            <person name="Yun M.H."/>
        </authorList>
    </citation>
    <scope>NUCLEOTIDE SEQUENCE</scope>
    <source>
        <strain evidence="1">20211129_DDA</strain>
        <tissue evidence="1">Liver</tissue>
    </source>
</reference>
<evidence type="ECO:0000313" key="1">
    <source>
        <dbReference type="EMBL" id="KAJ1100501.1"/>
    </source>
</evidence>
<name>A0AAV7M9R7_PLEWA</name>
<gene>
    <name evidence="1" type="ORF">NDU88_005586</name>
</gene>
<comment type="caution">
    <text evidence="1">The sequence shown here is derived from an EMBL/GenBank/DDBJ whole genome shotgun (WGS) entry which is preliminary data.</text>
</comment>
<keyword evidence="2" id="KW-1185">Reference proteome</keyword>
<organism evidence="1 2">
    <name type="scientific">Pleurodeles waltl</name>
    <name type="common">Iberian ribbed newt</name>
    <dbReference type="NCBI Taxonomy" id="8319"/>
    <lineage>
        <taxon>Eukaryota</taxon>
        <taxon>Metazoa</taxon>
        <taxon>Chordata</taxon>
        <taxon>Craniata</taxon>
        <taxon>Vertebrata</taxon>
        <taxon>Euteleostomi</taxon>
        <taxon>Amphibia</taxon>
        <taxon>Batrachia</taxon>
        <taxon>Caudata</taxon>
        <taxon>Salamandroidea</taxon>
        <taxon>Salamandridae</taxon>
        <taxon>Pleurodelinae</taxon>
        <taxon>Pleurodeles</taxon>
    </lineage>
</organism>
<evidence type="ECO:0000313" key="2">
    <source>
        <dbReference type="Proteomes" id="UP001066276"/>
    </source>
</evidence>
<dbReference type="Proteomes" id="UP001066276">
    <property type="component" value="Chromosome 10"/>
</dbReference>
<protein>
    <submittedName>
        <fullName evidence="1">Uncharacterized protein</fullName>
    </submittedName>
</protein>
<accession>A0AAV7M9R7</accession>